<dbReference type="Proteomes" id="UP000321899">
    <property type="component" value="Unassembled WGS sequence"/>
</dbReference>
<sequence length="335" mass="36797">MSIPRRIATLFTLVLILTALSVTGWRLLTPPPLILQGEVEAREVHVASKIAGRVAILHIEEGQRVLKEELLVELESPEIEAKLRQATAAERAALAQQEKAHGGARSEEIRSAYNAWQTAEANATLAERTFARIHKLHSEGVVPAQQKDEAEARMTAARRTAEAARAGYDMAIAGARQEDRATADALLAQAEGAVSEVEAYLREARLSAPLAAEVSSINAEVGELVSPGFPVVSLVDLNDIWITFQLREDLLTRFRMGDELPTKFPALGDQHFILKVTHIAAMADFATWRATRSRGDFDLKTFEVRARPLNPIPGLRPGMSALVIWEDLQPEGERP</sequence>
<evidence type="ECO:0000313" key="2">
    <source>
        <dbReference type="EMBL" id="TYT75849.1"/>
    </source>
</evidence>
<dbReference type="InterPro" id="IPR059052">
    <property type="entry name" value="HH_YbhG-like"/>
</dbReference>
<evidence type="ECO:0000313" key="3">
    <source>
        <dbReference type="Proteomes" id="UP000321899"/>
    </source>
</evidence>
<name>A0A5Q4VDS0_9BACT</name>
<dbReference type="RefSeq" id="WP_139446067.1">
    <property type="nucleotide sequence ID" value="NZ_VDMB01000002.1"/>
</dbReference>
<reference evidence="2 3" key="1">
    <citation type="submission" date="2019-06" db="EMBL/GenBank/DDBJ databases">
        <title>Desulfobotulus mexicanus sp. nov., a novel sulfate-reducing bacterium isolated from the sediment of an alkaline crater lake in Mexico.</title>
        <authorList>
            <person name="Hirschler-Rea A."/>
        </authorList>
    </citation>
    <scope>NUCLEOTIDE SEQUENCE [LARGE SCALE GENOMIC DNA]</scope>
    <source>
        <strain evidence="2 3">PAR22N</strain>
    </source>
</reference>
<dbReference type="OrthoDB" id="9793801at2"/>
<dbReference type="PANTHER" id="PTHR30438:SF1">
    <property type="entry name" value="36 KDA ANTIGEN"/>
    <property type="match status" value="1"/>
</dbReference>
<evidence type="ECO:0000259" key="1">
    <source>
        <dbReference type="Pfam" id="PF25881"/>
    </source>
</evidence>
<proteinExistence type="predicted"/>
<dbReference type="Gene3D" id="2.40.50.100">
    <property type="match status" value="1"/>
</dbReference>
<comment type="caution">
    <text evidence="2">The sequence shown here is derived from an EMBL/GenBank/DDBJ whole genome shotgun (WGS) entry which is preliminary data.</text>
</comment>
<gene>
    <name evidence="2" type="ORF">FIM25_02810</name>
</gene>
<organism evidence="2 3">
    <name type="scientific">Desulfobotulus mexicanus</name>
    <dbReference type="NCBI Taxonomy" id="2586642"/>
    <lineage>
        <taxon>Bacteria</taxon>
        <taxon>Pseudomonadati</taxon>
        <taxon>Thermodesulfobacteriota</taxon>
        <taxon>Desulfobacteria</taxon>
        <taxon>Desulfobacterales</taxon>
        <taxon>Desulfobacteraceae</taxon>
        <taxon>Desulfobotulus</taxon>
    </lineage>
</organism>
<dbReference type="AlphaFoldDB" id="A0A5Q4VDS0"/>
<dbReference type="PANTHER" id="PTHR30438">
    <property type="entry name" value="36 KDA ANTIGEN-RELATED"/>
    <property type="match status" value="1"/>
</dbReference>
<dbReference type="Pfam" id="PF25881">
    <property type="entry name" value="HH_YBHG"/>
    <property type="match status" value="1"/>
</dbReference>
<dbReference type="SUPFAM" id="SSF111369">
    <property type="entry name" value="HlyD-like secretion proteins"/>
    <property type="match status" value="1"/>
</dbReference>
<keyword evidence="3" id="KW-1185">Reference proteome</keyword>
<feature type="domain" description="YbhG-like alpha-helical hairpin" evidence="1">
    <location>
        <begin position="78"/>
        <end position="201"/>
    </location>
</feature>
<accession>A0A5Q4VDS0</accession>
<dbReference type="EMBL" id="VDMB01000002">
    <property type="protein sequence ID" value="TYT75849.1"/>
    <property type="molecule type" value="Genomic_DNA"/>
</dbReference>
<dbReference type="Gene3D" id="2.40.30.170">
    <property type="match status" value="1"/>
</dbReference>
<protein>
    <submittedName>
        <fullName evidence="2">HlyD family efflux transporter periplasmic adaptor subunit</fullName>
    </submittedName>
</protein>